<reference evidence="1 2" key="1">
    <citation type="submission" date="2022-01" db="EMBL/GenBank/DDBJ databases">
        <title>A chromosomal length assembly of Cordylochernes scorpioides.</title>
        <authorList>
            <person name="Zeh D."/>
            <person name="Zeh J."/>
        </authorList>
    </citation>
    <scope>NUCLEOTIDE SEQUENCE [LARGE SCALE GENOMIC DNA]</scope>
    <source>
        <strain evidence="1">IN4F17</strain>
        <tissue evidence="1">Whole Body</tissue>
    </source>
</reference>
<name>A0ABY6LB67_9ARAC</name>
<evidence type="ECO:0000313" key="1">
    <source>
        <dbReference type="EMBL" id="UYV78278.1"/>
    </source>
</evidence>
<dbReference type="Proteomes" id="UP001235939">
    <property type="component" value="Chromosome 16"/>
</dbReference>
<proteinExistence type="predicted"/>
<protein>
    <submittedName>
        <fullName evidence="1">K02A2.6-like</fullName>
    </submittedName>
</protein>
<dbReference type="EMBL" id="CP092878">
    <property type="protein sequence ID" value="UYV78278.1"/>
    <property type="molecule type" value="Genomic_DNA"/>
</dbReference>
<gene>
    <name evidence="1" type="ORF">LAZ67_16000752</name>
</gene>
<keyword evidence="2" id="KW-1185">Reference proteome</keyword>
<accession>A0ABY6LB67</accession>
<evidence type="ECO:0000313" key="2">
    <source>
        <dbReference type="Proteomes" id="UP001235939"/>
    </source>
</evidence>
<organism evidence="1 2">
    <name type="scientific">Cordylochernes scorpioides</name>
    <dbReference type="NCBI Taxonomy" id="51811"/>
    <lineage>
        <taxon>Eukaryota</taxon>
        <taxon>Metazoa</taxon>
        <taxon>Ecdysozoa</taxon>
        <taxon>Arthropoda</taxon>
        <taxon>Chelicerata</taxon>
        <taxon>Arachnida</taxon>
        <taxon>Pseudoscorpiones</taxon>
        <taxon>Cheliferoidea</taxon>
        <taxon>Chernetidae</taxon>
        <taxon>Cordylochernes</taxon>
    </lineage>
</organism>
<sequence>MFQYTRRFKRYSFRYRATPLASGRSPSEMQIRIKLDAMRPYQEERSQQQIQPRTRCLQVGERVQARVFISNKPFWKNETIKQKLGNLHYIIELDEGKSLKRHINQLQKS</sequence>